<dbReference type="InterPro" id="IPR013509">
    <property type="entry name" value="RNR_lsu_N"/>
</dbReference>
<evidence type="ECO:0000256" key="5">
    <source>
        <dbReference type="ARBA" id="ARBA00022840"/>
    </source>
</evidence>
<comment type="catalytic activity">
    <reaction evidence="9">
        <text>a 2'-deoxyribonucleoside 5'-diphosphate + [thioredoxin]-disulfide + H2O = a ribonucleoside 5'-diphosphate + [thioredoxin]-dithiol</text>
        <dbReference type="Rhea" id="RHEA:23252"/>
        <dbReference type="Rhea" id="RHEA-COMP:10698"/>
        <dbReference type="Rhea" id="RHEA-COMP:10700"/>
        <dbReference type="ChEBI" id="CHEBI:15377"/>
        <dbReference type="ChEBI" id="CHEBI:29950"/>
        <dbReference type="ChEBI" id="CHEBI:50058"/>
        <dbReference type="ChEBI" id="CHEBI:57930"/>
        <dbReference type="ChEBI" id="CHEBI:73316"/>
        <dbReference type="EC" id="1.17.4.1"/>
    </reaction>
</comment>
<feature type="domain" description="ATP-cone" evidence="13">
    <location>
        <begin position="92"/>
        <end position="183"/>
    </location>
</feature>
<evidence type="ECO:0000256" key="8">
    <source>
        <dbReference type="PROSITE-ProRule" id="PRU00492"/>
    </source>
</evidence>
<evidence type="ECO:0000256" key="1">
    <source>
        <dbReference type="ARBA" id="ARBA00010406"/>
    </source>
</evidence>
<dbReference type="EMBL" id="JATAAI010000001">
    <property type="protein sequence ID" value="KAK1748723.1"/>
    <property type="molecule type" value="Genomic_DNA"/>
</dbReference>
<dbReference type="GO" id="GO:0004748">
    <property type="term" value="F:ribonucleoside-diphosphate reductase activity, thioredoxin disulfide as acceptor"/>
    <property type="evidence" value="ECO:0007669"/>
    <property type="project" value="UniProtKB-EC"/>
</dbReference>
<dbReference type="NCBIfam" id="TIGR02506">
    <property type="entry name" value="NrdE_NrdA"/>
    <property type="match status" value="1"/>
</dbReference>
<keyword evidence="10" id="KW-0175">Coiled coil</keyword>
<keyword evidence="4 8" id="KW-0547">Nucleotide-binding</keyword>
<evidence type="ECO:0000313" key="15">
    <source>
        <dbReference type="Proteomes" id="UP001224775"/>
    </source>
</evidence>
<dbReference type="InterPro" id="IPR008926">
    <property type="entry name" value="RNR_R1-su_N"/>
</dbReference>
<feature type="region of interest" description="Disordered" evidence="11">
    <location>
        <begin position="962"/>
        <end position="982"/>
    </location>
</feature>
<feature type="signal peptide" evidence="12">
    <location>
        <begin position="1"/>
        <end position="24"/>
    </location>
</feature>
<comment type="caution">
    <text evidence="14">The sequence shown here is derived from an EMBL/GenBank/DDBJ whole genome shotgun (WGS) entry which is preliminary data.</text>
</comment>
<evidence type="ECO:0000256" key="6">
    <source>
        <dbReference type="ARBA" id="ARBA00023002"/>
    </source>
</evidence>
<dbReference type="Pfam" id="PF03477">
    <property type="entry name" value="ATP-cone"/>
    <property type="match status" value="1"/>
</dbReference>
<dbReference type="CDD" id="cd01679">
    <property type="entry name" value="RNR_I"/>
    <property type="match status" value="1"/>
</dbReference>
<dbReference type="Pfam" id="PF00317">
    <property type="entry name" value="Ribonuc_red_lgN"/>
    <property type="match status" value="1"/>
</dbReference>
<evidence type="ECO:0000256" key="11">
    <source>
        <dbReference type="SAM" id="MobiDB-lite"/>
    </source>
</evidence>
<keyword evidence="3" id="KW-0021">Allosteric enzyme</keyword>
<dbReference type="InterPro" id="IPR039718">
    <property type="entry name" value="Rrm1"/>
</dbReference>
<name>A0AAD9DKH8_9STRA</name>
<feature type="chain" id="PRO_5042086984" description="Ribonucleoside-diphosphate reductase" evidence="12">
    <location>
        <begin position="25"/>
        <end position="1153"/>
    </location>
</feature>
<evidence type="ECO:0000256" key="9">
    <source>
        <dbReference type="RuleBase" id="RU003410"/>
    </source>
</evidence>
<comment type="function">
    <text evidence="9">Provides the precursors necessary for DNA synthesis. Catalyzes the biosynthesis of deoxyribonucleotides from the corresponding ribonucleotides.</text>
</comment>
<dbReference type="GO" id="GO:0005971">
    <property type="term" value="C:ribonucleoside-diphosphate reductase complex"/>
    <property type="evidence" value="ECO:0007669"/>
    <property type="project" value="TreeGrafter"/>
</dbReference>
<organism evidence="14 15">
    <name type="scientific">Skeletonema marinoi</name>
    <dbReference type="NCBI Taxonomy" id="267567"/>
    <lineage>
        <taxon>Eukaryota</taxon>
        <taxon>Sar</taxon>
        <taxon>Stramenopiles</taxon>
        <taxon>Ochrophyta</taxon>
        <taxon>Bacillariophyta</taxon>
        <taxon>Coscinodiscophyceae</taxon>
        <taxon>Thalassiosirophycidae</taxon>
        <taxon>Thalassiosirales</taxon>
        <taxon>Skeletonemataceae</taxon>
        <taxon>Skeletonema</taxon>
        <taxon>Skeletonema marinoi-dohrnii complex</taxon>
    </lineage>
</organism>
<dbReference type="Gene3D" id="3.20.70.20">
    <property type="match status" value="1"/>
</dbReference>
<dbReference type="PANTHER" id="PTHR11573:SF6">
    <property type="entry name" value="RIBONUCLEOSIDE-DIPHOSPHATE REDUCTASE LARGE SUBUNIT"/>
    <property type="match status" value="1"/>
</dbReference>
<keyword evidence="5 8" id="KW-0067">ATP-binding</keyword>
<dbReference type="PRINTS" id="PR01183">
    <property type="entry name" value="RIBORDTASEM1"/>
</dbReference>
<evidence type="ECO:0000256" key="7">
    <source>
        <dbReference type="ARBA" id="ARBA00023116"/>
    </source>
</evidence>
<evidence type="ECO:0000256" key="3">
    <source>
        <dbReference type="ARBA" id="ARBA00022533"/>
    </source>
</evidence>
<keyword evidence="7 9" id="KW-0215">Deoxyribonucleotide synthesis</keyword>
<dbReference type="InterPro" id="IPR005144">
    <property type="entry name" value="ATP-cone_dom"/>
</dbReference>
<keyword evidence="15" id="KW-1185">Reference proteome</keyword>
<evidence type="ECO:0000259" key="13">
    <source>
        <dbReference type="PROSITE" id="PS51161"/>
    </source>
</evidence>
<feature type="compositionally biased region" description="Basic and acidic residues" evidence="11">
    <location>
        <begin position="962"/>
        <end position="974"/>
    </location>
</feature>
<evidence type="ECO:0000256" key="2">
    <source>
        <dbReference type="ARBA" id="ARBA00012274"/>
    </source>
</evidence>
<dbReference type="Pfam" id="PF02867">
    <property type="entry name" value="Ribonuc_red_lgC"/>
    <property type="match status" value="1"/>
</dbReference>
<evidence type="ECO:0000256" key="4">
    <source>
        <dbReference type="ARBA" id="ARBA00022741"/>
    </source>
</evidence>
<accession>A0AAD9DKH8</accession>
<dbReference type="GO" id="GO:0005524">
    <property type="term" value="F:ATP binding"/>
    <property type="evidence" value="ECO:0007669"/>
    <property type="project" value="UniProtKB-UniRule"/>
</dbReference>
<dbReference type="Proteomes" id="UP001224775">
    <property type="component" value="Unassembled WGS sequence"/>
</dbReference>
<gene>
    <name evidence="14" type="ORF">QTG54_000662</name>
</gene>
<dbReference type="PROSITE" id="PS00089">
    <property type="entry name" value="RIBORED_LARGE"/>
    <property type="match status" value="1"/>
</dbReference>
<proteinExistence type="inferred from homology"/>
<dbReference type="PROSITE" id="PS51161">
    <property type="entry name" value="ATP_CONE"/>
    <property type="match status" value="1"/>
</dbReference>
<dbReference type="SUPFAM" id="SSF51998">
    <property type="entry name" value="PFL-like glycyl radical enzymes"/>
    <property type="match status" value="1"/>
</dbReference>
<comment type="similarity">
    <text evidence="1 9">Belongs to the ribonucleoside diphosphate reductase large chain family.</text>
</comment>
<protein>
    <recommendedName>
        <fullName evidence="2 9">Ribonucleoside-diphosphate reductase</fullName>
        <ecNumber evidence="2 9">1.17.4.1</ecNumber>
    </recommendedName>
</protein>
<keyword evidence="6 9" id="KW-0560">Oxidoreductase</keyword>
<dbReference type="GO" id="GO:0009263">
    <property type="term" value="P:deoxyribonucleotide biosynthetic process"/>
    <property type="evidence" value="ECO:0007669"/>
    <property type="project" value="UniProtKB-KW"/>
</dbReference>
<dbReference type="InterPro" id="IPR013346">
    <property type="entry name" value="NrdE_NrdA_C"/>
</dbReference>
<evidence type="ECO:0000256" key="10">
    <source>
        <dbReference type="SAM" id="Coils"/>
    </source>
</evidence>
<sequence>MLRLQHVSKLAFIGLHVFATCADGAASPLGSSPPFITRGGSTKALKKDDDSANINIKSTLIPNDITVEERTTSLLGESTTSQDSEVIDPSTLLVKKKDGRLEPIDKQKILRRLENLSEGLNLSFLSLPKLASSILLGTYPNVTTTEIDTLASETAGSMSTQHPDYGRLAARICASANHKSTPKTFSEAMLFLNENGKGFVNNEIADLVKRRGEEINARVQSDRDLELTYFGFKTMERSYLLKSDKETIVERPQYLWMRVALGIHCCKSLDEPGASFTKEEEDANLEAAFETYDLMSRGYFTHASPTLFHAGTTHPQLSSCFLVQMSDDSINGIYDTLKRCAVISKAAGGIGLCVHNIRARGTFIKGTRGVSNGLVPMLRVYDVTSHYVDQGGGKRPGAFAVYLEPWHADIFDVLNLKKNHGKEEQRARNLFYGLWVPDLFMKRVQGNGMWSLMCPDLCPGLAHCHGEEFDRLYAQYESEGRYTRQVRARELWAAILDAQIETGTPYLLYKDAANKKSNQQNLGTIQCSNLCTEIIQYTDEDEVAVCNLASICLAKFVVTERGRYGSTTPGKAYFDHEQLHKVAKIVTKNLDKVIDANLYPIDGAKKSNRRHRPVGIGVSGLADTFLRLGLPFASKKAKELNEAIFETIYHAALEASNENAKKKGSYESFEGSPASKGKLQFNLWDMDDDETPSRRVYRKDEQTEIELQKYADEVSGVGYDWEKLRSNIIEHGLRNSLLVAPMPTASTSQILGVNECFEPFASNMYVRRVKAGEFIIANPHLIQDLTDLGLWNQNVRNQLMGDGGSVAKIDCIPDHLKELYKTVWEMKMKDIIDMASDRGKFIDQSQSLNLFIADPTTDKLTAMHFYAWKKGLKVRAVRKSVLIFLQKHKAAIQKIKKQNGELATLKLRQQTPPLTPSERREMDGCLRKASNSHQETDEKDDLLVIISKRLTDAEKELHLLKEDRVEHAHNDNSKKTKSNNDSQIQIASLTTHLHELATQHELDTLRLSLQEDKLKKIMALHNEYTTRHAALKKEMHIYESERNQLEEYKEEVAELREQNHFLEQQVTKLCDGGNNEEEMQMLQDTLLQKESAHEMLLEEIIKLTGENERLRLLLRQSDQKAKDIKSCYRELEDLALEEAKLSESVDLSDATDR</sequence>
<dbReference type="PANTHER" id="PTHR11573">
    <property type="entry name" value="RIBONUCLEOSIDE-DIPHOSPHATE REDUCTASE LARGE CHAIN"/>
    <property type="match status" value="1"/>
</dbReference>
<dbReference type="SUPFAM" id="SSF48168">
    <property type="entry name" value="R1 subunit of ribonucleotide reductase, N-terminal domain"/>
    <property type="match status" value="1"/>
</dbReference>
<dbReference type="EC" id="1.17.4.1" evidence="2 9"/>
<dbReference type="AlphaFoldDB" id="A0AAD9DKH8"/>
<evidence type="ECO:0000313" key="14">
    <source>
        <dbReference type="EMBL" id="KAK1748723.1"/>
    </source>
</evidence>
<feature type="coiled-coil region" evidence="10">
    <location>
        <begin position="1028"/>
        <end position="1065"/>
    </location>
</feature>
<keyword evidence="12" id="KW-0732">Signal</keyword>
<evidence type="ECO:0000256" key="12">
    <source>
        <dbReference type="SAM" id="SignalP"/>
    </source>
</evidence>
<dbReference type="InterPro" id="IPR000788">
    <property type="entry name" value="RNR_lg_C"/>
</dbReference>
<reference evidence="14" key="1">
    <citation type="submission" date="2023-06" db="EMBL/GenBank/DDBJ databases">
        <title>Survivors Of The Sea: Transcriptome response of Skeletonema marinoi to long-term dormancy.</title>
        <authorList>
            <person name="Pinder M.I.M."/>
            <person name="Kourtchenko O."/>
            <person name="Robertson E.K."/>
            <person name="Larsson T."/>
            <person name="Maumus F."/>
            <person name="Osuna-Cruz C.M."/>
            <person name="Vancaester E."/>
            <person name="Stenow R."/>
            <person name="Vandepoele K."/>
            <person name="Ploug H."/>
            <person name="Bruchert V."/>
            <person name="Godhe A."/>
            <person name="Topel M."/>
        </authorList>
    </citation>
    <scope>NUCLEOTIDE SEQUENCE</scope>
    <source>
        <strain evidence="14">R05AC</strain>
    </source>
</reference>